<dbReference type="PANTHER" id="PTHR31302:SF31">
    <property type="entry name" value="PHOSPHODIESTERASE YAEI"/>
    <property type="match status" value="1"/>
</dbReference>
<dbReference type="AlphaFoldDB" id="A0A0A0JHA5"/>
<dbReference type="STRING" id="1385521.N803_06025"/>
<feature type="transmembrane region" description="Helical" evidence="3">
    <location>
        <begin position="78"/>
        <end position="99"/>
    </location>
</feature>
<dbReference type="CDD" id="cd07385">
    <property type="entry name" value="MPP_YkuE_C"/>
    <property type="match status" value="1"/>
</dbReference>
<sequence length="378" mass="40051">MPLFVLVPLALVGLLTFWLHRRLVVAPGWQTPWRYAVSAALVALTGLAVVALAGGLRWGTADDTRPVAWIGMTWLAVFWYLLLGAALTQLVALVVRLATDREKRTPVLRRWNRAAAGLTVATALGATAYGVVAAGDPTITRATHTSAALPDAFDGTTVALVTDLHAGVVHGADFARTVVDRVSAAHPDLILLSGDVVDAPFERHRAEIAPLADLEAPLGVFAVTGNHEMYTGTTAEWLAEWERLGITVLANTSTVISRDGATIRVAGVHDLEGEGEFAPDIDRALDGTADAFTLHVAHQPLVATRSANRGVDLQLSGHTHGGQVWPFNLLVPLQQPMVEGYAVIDGVPVITSRGAGTWGPPVRVGAAPEIPLITLRKA</sequence>
<dbReference type="GO" id="GO:0016020">
    <property type="term" value="C:membrane"/>
    <property type="evidence" value="ECO:0007669"/>
    <property type="project" value="GOC"/>
</dbReference>
<dbReference type="OrthoDB" id="9780884at2"/>
<keyword evidence="6" id="KW-1185">Reference proteome</keyword>
<dbReference type="SUPFAM" id="SSF56300">
    <property type="entry name" value="Metallo-dependent phosphatases"/>
    <property type="match status" value="1"/>
</dbReference>
<name>A0A0A0JHA5_9MICO</name>
<dbReference type="GO" id="GO:0009245">
    <property type="term" value="P:lipid A biosynthetic process"/>
    <property type="evidence" value="ECO:0007669"/>
    <property type="project" value="TreeGrafter"/>
</dbReference>
<gene>
    <name evidence="5" type="ORF">N803_06025</name>
</gene>
<feature type="transmembrane region" description="Helical" evidence="3">
    <location>
        <begin position="111"/>
        <end position="132"/>
    </location>
</feature>
<keyword evidence="3" id="KW-0812">Transmembrane</keyword>
<dbReference type="InterPro" id="IPR051158">
    <property type="entry name" value="Metallophosphoesterase_sf"/>
</dbReference>
<dbReference type="PANTHER" id="PTHR31302">
    <property type="entry name" value="TRANSMEMBRANE PROTEIN WITH METALLOPHOSPHOESTERASE DOMAIN-RELATED"/>
    <property type="match status" value="1"/>
</dbReference>
<dbReference type="RefSeq" id="WP_035907290.1">
    <property type="nucleotide sequence ID" value="NZ_AVPK01000015.1"/>
</dbReference>
<evidence type="ECO:0000313" key="5">
    <source>
        <dbReference type="EMBL" id="KGN36129.1"/>
    </source>
</evidence>
<dbReference type="GO" id="GO:0008758">
    <property type="term" value="F:UDP-2,3-diacylglucosamine hydrolase activity"/>
    <property type="evidence" value="ECO:0007669"/>
    <property type="project" value="TreeGrafter"/>
</dbReference>
<dbReference type="GO" id="GO:0046872">
    <property type="term" value="F:metal ion binding"/>
    <property type="evidence" value="ECO:0007669"/>
    <property type="project" value="UniProtKB-KW"/>
</dbReference>
<feature type="domain" description="Calcineurin-like phosphoesterase" evidence="4">
    <location>
        <begin position="157"/>
        <end position="321"/>
    </location>
</feature>
<feature type="transmembrane region" description="Helical" evidence="3">
    <location>
        <begin position="36"/>
        <end position="58"/>
    </location>
</feature>
<protein>
    <submittedName>
        <fullName evidence="5">Metallophosphoesterase</fullName>
    </submittedName>
</protein>
<dbReference type="Gene3D" id="3.60.21.10">
    <property type="match status" value="1"/>
</dbReference>
<dbReference type="eggNOG" id="COG1408">
    <property type="taxonomic scope" value="Bacteria"/>
</dbReference>
<feature type="transmembrane region" description="Helical" evidence="3">
    <location>
        <begin position="6"/>
        <end position="24"/>
    </location>
</feature>
<proteinExistence type="predicted"/>
<keyword evidence="2" id="KW-0378">Hydrolase</keyword>
<keyword evidence="1" id="KW-0479">Metal-binding</keyword>
<reference evidence="5 6" key="1">
    <citation type="submission" date="2013-08" db="EMBL/GenBank/DDBJ databases">
        <title>The genome sequence of Knoellia subterranea.</title>
        <authorList>
            <person name="Zhu W."/>
            <person name="Wang G."/>
        </authorList>
    </citation>
    <scope>NUCLEOTIDE SEQUENCE [LARGE SCALE GENOMIC DNA]</scope>
    <source>
        <strain evidence="5 6">KCTC 19937</strain>
    </source>
</reference>
<evidence type="ECO:0000256" key="3">
    <source>
        <dbReference type="SAM" id="Phobius"/>
    </source>
</evidence>
<evidence type="ECO:0000259" key="4">
    <source>
        <dbReference type="Pfam" id="PF00149"/>
    </source>
</evidence>
<dbReference type="EMBL" id="AVPK01000015">
    <property type="protein sequence ID" value="KGN36129.1"/>
    <property type="molecule type" value="Genomic_DNA"/>
</dbReference>
<evidence type="ECO:0000256" key="2">
    <source>
        <dbReference type="ARBA" id="ARBA00022801"/>
    </source>
</evidence>
<dbReference type="InterPro" id="IPR004843">
    <property type="entry name" value="Calcineurin-like_PHP"/>
</dbReference>
<dbReference type="Pfam" id="PF00149">
    <property type="entry name" value="Metallophos"/>
    <property type="match status" value="1"/>
</dbReference>
<organism evidence="5 6">
    <name type="scientific">Knoellia subterranea KCTC 19937</name>
    <dbReference type="NCBI Taxonomy" id="1385521"/>
    <lineage>
        <taxon>Bacteria</taxon>
        <taxon>Bacillati</taxon>
        <taxon>Actinomycetota</taxon>
        <taxon>Actinomycetes</taxon>
        <taxon>Micrococcales</taxon>
        <taxon>Intrasporangiaceae</taxon>
        <taxon>Knoellia</taxon>
    </lineage>
</organism>
<keyword evidence="3" id="KW-1133">Transmembrane helix</keyword>
<evidence type="ECO:0000313" key="6">
    <source>
        <dbReference type="Proteomes" id="UP000030011"/>
    </source>
</evidence>
<dbReference type="Proteomes" id="UP000030011">
    <property type="component" value="Unassembled WGS sequence"/>
</dbReference>
<accession>A0A0A0JHA5</accession>
<evidence type="ECO:0000256" key="1">
    <source>
        <dbReference type="ARBA" id="ARBA00022723"/>
    </source>
</evidence>
<dbReference type="InterPro" id="IPR029052">
    <property type="entry name" value="Metallo-depent_PP-like"/>
</dbReference>
<comment type="caution">
    <text evidence="5">The sequence shown here is derived from an EMBL/GenBank/DDBJ whole genome shotgun (WGS) entry which is preliminary data.</text>
</comment>
<keyword evidence="3" id="KW-0472">Membrane</keyword>